<protein>
    <submittedName>
        <fullName evidence="6">Flavin monoamine oxidase family protein</fullName>
    </submittedName>
</protein>
<dbReference type="PANTHER" id="PTHR43563:SF1">
    <property type="entry name" value="AMINE OXIDASE [FLAVIN-CONTAINING] B"/>
    <property type="match status" value="1"/>
</dbReference>
<dbReference type="PANTHER" id="PTHR43563">
    <property type="entry name" value="AMINE OXIDASE"/>
    <property type="match status" value="1"/>
</dbReference>
<organism evidence="6 7">
    <name type="scientific">Antrihabitans stalactiti</name>
    <dbReference type="NCBI Taxonomy" id="2584121"/>
    <lineage>
        <taxon>Bacteria</taxon>
        <taxon>Bacillati</taxon>
        <taxon>Actinomycetota</taxon>
        <taxon>Actinomycetes</taxon>
        <taxon>Mycobacteriales</taxon>
        <taxon>Nocardiaceae</taxon>
        <taxon>Antrihabitans</taxon>
    </lineage>
</organism>
<comment type="cofactor">
    <cofactor evidence="1">
        <name>FAD</name>
        <dbReference type="ChEBI" id="CHEBI:57692"/>
    </cofactor>
</comment>
<evidence type="ECO:0000259" key="5">
    <source>
        <dbReference type="Pfam" id="PF01593"/>
    </source>
</evidence>
<evidence type="ECO:0000313" key="6">
    <source>
        <dbReference type="EMBL" id="NMN97503.1"/>
    </source>
</evidence>
<feature type="binding site" evidence="4">
    <location>
        <position position="437"/>
    </location>
    <ligand>
        <name>FAD</name>
        <dbReference type="ChEBI" id="CHEBI:57692"/>
    </ligand>
</feature>
<keyword evidence="3" id="KW-0560">Oxidoreductase</keyword>
<evidence type="ECO:0000256" key="4">
    <source>
        <dbReference type="PIRSR" id="PIRSR601613-1"/>
    </source>
</evidence>
<feature type="binding site" evidence="4">
    <location>
        <begin position="50"/>
        <end position="51"/>
    </location>
    <ligand>
        <name>FAD</name>
        <dbReference type="ChEBI" id="CHEBI:57692"/>
    </ligand>
</feature>
<sequence length="469" mass="49450">MRPLCSAAVRRGDGDARVTDVDVVVVGAGLSGLTAARDLDAAGLSVLVTEARDRVGGRTLNATVAGVNVDLGGTFIGPGQDRVGALAAELGCATHPTRTAGDNLAFWNGRVRRYSGTIPRVSPVTLADVERVRLQLERIMRRVPLGRPWDAPDAAELDAQTVASWLEKARATAGARSLVGVITKTAWGCEPNEISLLHFTHYLHACGGLNPMVDTEGGAQQDHFPEGAQQLSVRLADKLGEKVLLGAPTTRIEWSEDGATVTAGDTIINCRNVIVSVPPALRGRITFAPLLPMLHDVLPQRWPQGVISNVYVAYETPFWRAAGLSGQVVSDAAPIYGTFDTGPSDDGPGVLLGFVGGSYARDFATLPPAERKLRALSAFATFFGAAALNPIDYIEQQWGQEPWSGGGPTSAVPPGAWTSYGRALAAPVGPIHWAGSETADKWPGYLDGAVSAGERAAREIRTRVQGVSA</sequence>
<evidence type="ECO:0000256" key="2">
    <source>
        <dbReference type="ARBA" id="ARBA00005995"/>
    </source>
</evidence>
<comment type="similarity">
    <text evidence="2">Belongs to the flavin monoamine oxidase family.</text>
</comment>
<accession>A0A848KEY7</accession>
<evidence type="ECO:0000256" key="3">
    <source>
        <dbReference type="ARBA" id="ARBA00023002"/>
    </source>
</evidence>
<reference evidence="6 7" key="1">
    <citation type="submission" date="2019-05" db="EMBL/GenBank/DDBJ databases">
        <authorList>
            <person name="Lee S.D."/>
        </authorList>
    </citation>
    <scope>NUCLEOTIDE SEQUENCE [LARGE SCALE GENOMIC DNA]</scope>
    <source>
        <strain evidence="6 7">YC2-7</strain>
    </source>
</reference>
<dbReference type="GO" id="GO:0016491">
    <property type="term" value="F:oxidoreductase activity"/>
    <property type="evidence" value="ECO:0007669"/>
    <property type="project" value="UniProtKB-KW"/>
</dbReference>
<gene>
    <name evidence="6" type="ORF">FGL95_20920</name>
</gene>
<dbReference type="PRINTS" id="PR00757">
    <property type="entry name" value="AMINEOXDASEF"/>
</dbReference>
<dbReference type="Gene3D" id="3.90.660.10">
    <property type="match status" value="1"/>
</dbReference>
<keyword evidence="7" id="KW-1185">Reference proteome</keyword>
<name>A0A848KEY7_9NOCA</name>
<dbReference type="InterPro" id="IPR002937">
    <property type="entry name" value="Amino_oxidase"/>
</dbReference>
<dbReference type="InterPro" id="IPR036188">
    <property type="entry name" value="FAD/NAD-bd_sf"/>
</dbReference>
<dbReference type="Pfam" id="PF01593">
    <property type="entry name" value="Amino_oxidase"/>
    <property type="match status" value="1"/>
</dbReference>
<dbReference type="Proteomes" id="UP000535543">
    <property type="component" value="Unassembled WGS sequence"/>
</dbReference>
<reference evidence="6 7" key="2">
    <citation type="submission" date="2020-06" db="EMBL/GenBank/DDBJ databases">
        <title>Antribacter stalactiti gen. nov., sp. nov., a new member of the family Nacardiaceae isolated from a cave.</title>
        <authorList>
            <person name="Kim I.S."/>
        </authorList>
    </citation>
    <scope>NUCLEOTIDE SEQUENCE [LARGE SCALE GENOMIC DNA]</scope>
    <source>
        <strain evidence="6 7">YC2-7</strain>
    </source>
</reference>
<feature type="domain" description="Amine oxidase" evidence="5">
    <location>
        <begin position="30"/>
        <end position="460"/>
    </location>
</feature>
<feature type="binding site" evidence="4">
    <location>
        <position position="31"/>
    </location>
    <ligand>
        <name>FAD</name>
        <dbReference type="ChEBI" id="CHEBI:57692"/>
    </ligand>
</feature>
<dbReference type="InterPro" id="IPR050703">
    <property type="entry name" value="Flavin_MAO"/>
</dbReference>
<feature type="binding site" evidence="4">
    <location>
        <position position="354"/>
    </location>
    <ligand>
        <name>substrate</name>
    </ligand>
</feature>
<evidence type="ECO:0000256" key="1">
    <source>
        <dbReference type="ARBA" id="ARBA00001974"/>
    </source>
</evidence>
<dbReference type="Gene3D" id="3.50.50.60">
    <property type="entry name" value="FAD/NAD(P)-binding domain"/>
    <property type="match status" value="1"/>
</dbReference>
<proteinExistence type="inferred from homology"/>
<dbReference type="EMBL" id="VCQU01000007">
    <property type="protein sequence ID" value="NMN97503.1"/>
    <property type="molecule type" value="Genomic_DNA"/>
</dbReference>
<dbReference type="InterPro" id="IPR001613">
    <property type="entry name" value="Flavin_amine_oxidase"/>
</dbReference>
<dbReference type="SUPFAM" id="SSF54373">
    <property type="entry name" value="FAD-linked reductases, C-terminal domain"/>
    <property type="match status" value="1"/>
</dbReference>
<dbReference type="SUPFAM" id="SSF51905">
    <property type="entry name" value="FAD/NAD(P)-binding domain"/>
    <property type="match status" value="1"/>
</dbReference>
<comment type="caution">
    <text evidence="6">The sequence shown here is derived from an EMBL/GenBank/DDBJ whole genome shotgun (WGS) entry which is preliminary data.</text>
</comment>
<dbReference type="Gene3D" id="1.10.405.10">
    <property type="entry name" value="Guanine Nucleotide Dissociation Inhibitor, domain 1"/>
    <property type="match status" value="1"/>
</dbReference>
<evidence type="ECO:0000313" key="7">
    <source>
        <dbReference type="Proteomes" id="UP000535543"/>
    </source>
</evidence>
<dbReference type="AlphaFoldDB" id="A0A848KEY7"/>